<dbReference type="InterPro" id="IPR036866">
    <property type="entry name" value="RibonucZ/Hydroxyglut_hydro"/>
</dbReference>
<organism evidence="10 11">
    <name type="scientific">Candidatus Eisenbergiella merdigallinarum</name>
    <dbReference type="NCBI Taxonomy" id="2838552"/>
    <lineage>
        <taxon>Bacteria</taxon>
        <taxon>Bacillati</taxon>
        <taxon>Bacillota</taxon>
        <taxon>Clostridia</taxon>
        <taxon>Lachnospirales</taxon>
        <taxon>Lachnospiraceae</taxon>
        <taxon>Eisenbergiella</taxon>
    </lineage>
</organism>
<dbReference type="Proteomes" id="UP000886883">
    <property type="component" value="Unassembled WGS sequence"/>
</dbReference>
<evidence type="ECO:0000256" key="2">
    <source>
        <dbReference type="ARBA" id="ARBA00022475"/>
    </source>
</evidence>
<dbReference type="InterPro" id="IPR004477">
    <property type="entry name" value="ComEC_N"/>
</dbReference>
<protein>
    <submittedName>
        <fullName evidence="10">DNA internalization-related competence protein ComEC/Rec2</fullName>
    </submittedName>
</protein>
<evidence type="ECO:0000256" key="3">
    <source>
        <dbReference type="ARBA" id="ARBA00022692"/>
    </source>
</evidence>
<dbReference type="InterPro" id="IPR035681">
    <property type="entry name" value="ComA-like_MBL"/>
</dbReference>
<dbReference type="Gene3D" id="3.60.15.10">
    <property type="entry name" value="Ribonuclease Z/Hydroxyacylglutathione hydrolase-like"/>
    <property type="match status" value="1"/>
</dbReference>
<dbReference type="Pfam" id="PF03772">
    <property type="entry name" value="Competence"/>
    <property type="match status" value="1"/>
</dbReference>
<dbReference type="InterPro" id="IPR001279">
    <property type="entry name" value="Metallo-B-lactamas"/>
</dbReference>
<evidence type="ECO:0000259" key="8">
    <source>
        <dbReference type="Pfam" id="PF03772"/>
    </source>
</evidence>
<evidence type="ECO:0000256" key="5">
    <source>
        <dbReference type="ARBA" id="ARBA00023136"/>
    </source>
</evidence>
<evidence type="ECO:0000256" key="6">
    <source>
        <dbReference type="SAM" id="Phobius"/>
    </source>
</evidence>
<accession>A0A9D2MPK0</accession>
<dbReference type="EMBL" id="DWXE01000005">
    <property type="protein sequence ID" value="HJB90041.1"/>
    <property type="molecule type" value="Genomic_DNA"/>
</dbReference>
<dbReference type="PANTHER" id="PTHR30619">
    <property type="entry name" value="DNA INTERNALIZATION/COMPETENCE PROTEIN COMEC/REC2"/>
    <property type="match status" value="1"/>
</dbReference>
<dbReference type="PANTHER" id="PTHR30619:SF1">
    <property type="entry name" value="RECOMBINATION PROTEIN 2"/>
    <property type="match status" value="1"/>
</dbReference>
<evidence type="ECO:0000256" key="1">
    <source>
        <dbReference type="ARBA" id="ARBA00004651"/>
    </source>
</evidence>
<keyword evidence="4 6" id="KW-1133">Transmembrane helix</keyword>
<dbReference type="CDD" id="cd07731">
    <property type="entry name" value="ComA-like_MBL-fold"/>
    <property type="match status" value="1"/>
</dbReference>
<evidence type="ECO:0000259" key="9">
    <source>
        <dbReference type="Pfam" id="PF13567"/>
    </source>
</evidence>
<keyword evidence="2" id="KW-1003">Cell membrane</keyword>
<feature type="transmembrane region" description="Helical" evidence="6">
    <location>
        <begin position="210"/>
        <end position="232"/>
    </location>
</feature>
<gene>
    <name evidence="10" type="ORF">H9763_01060</name>
</gene>
<reference evidence="10" key="1">
    <citation type="journal article" date="2021" name="PeerJ">
        <title>Extensive microbial diversity within the chicken gut microbiome revealed by metagenomics and culture.</title>
        <authorList>
            <person name="Gilroy R."/>
            <person name="Ravi A."/>
            <person name="Getino M."/>
            <person name="Pursley I."/>
            <person name="Horton D.L."/>
            <person name="Alikhan N.F."/>
            <person name="Baker D."/>
            <person name="Gharbi K."/>
            <person name="Hall N."/>
            <person name="Watson M."/>
            <person name="Adriaenssens E.M."/>
            <person name="Foster-Nyarko E."/>
            <person name="Jarju S."/>
            <person name="Secka A."/>
            <person name="Antonio M."/>
            <person name="Oren A."/>
            <person name="Chaudhuri R.R."/>
            <person name="La Ragione R."/>
            <person name="Hildebrand F."/>
            <person name="Pallen M.J."/>
        </authorList>
    </citation>
    <scope>NUCLEOTIDE SEQUENCE</scope>
    <source>
        <strain evidence="10">USAMLcec3-2134</strain>
    </source>
</reference>
<dbReference type="SUPFAM" id="SSF56281">
    <property type="entry name" value="Metallo-hydrolase/oxidoreductase"/>
    <property type="match status" value="1"/>
</dbReference>
<reference evidence="10" key="2">
    <citation type="submission" date="2021-04" db="EMBL/GenBank/DDBJ databases">
        <authorList>
            <person name="Gilroy R."/>
        </authorList>
    </citation>
    <scope>NUCLEOTIDE SEQUENCE</scope>
    <source>
        <strain evidence="10">USAMLcec3-2134</strain>
    </source>
</reference>
<dbReference type="InterPro" id="IPR004797">
    <property type="entry name" value="Competence_ComEC/Rec2"/>
</dbReference>
<comment type="subcellular location">
    <subcellularLocation>
        <location evidence="1">Cell membrane</location>
        <topology evidence="1">Multi-pass membrane protein</topology>
    </subcellularLocation>
</comment>
<evidence type="ECO:0000313" key="10">
    <source>
        <dbReference type="EMBL" id="HJB90041.1"/>
    </source>
</evidence>
<evidence type="ECO:0000259" key="7">
    <source>
        <dbReference type="Pfam" id="PF00753"/>
    </source>
</evidence>
<name>A0A9D2MPK0_9FIRM</name>
<dbReference type="AlphaFoldDB" id="A0A9D2MPK0"/>
<dbReference type="NCBIfam" id="TIGR00361">
    <property type="entry name" value="ComEC_Rec2"/>
    <property type="match status" value="1"/>
</dbReference>
<proteinExistence type="predicted"/>
<feature type="domain" description="ComEC/Rec2-related protein" evidence="8">
    <location>
        <begin position="189"/>
        <end position="469"/>
    </location>
</feature>
<dbReference type="InterPro" id="IPR025405">
    <property type="entry name" value="DUF4131"/>
</dbReference>
<dbReference type="GO" id="GO:0005886">
    <property type="term" value="C:plasma membrane"/>
    <property type="evidence" value="ECO:0007669"/>
    <property type="project" value="UniProtKB-SubCell"/>
</dbReference>
<feature type="domain" description="DUF4131" evidence="9">
    <location>
        <begin position="7"/>
        <end position="139"/>
    </location>
</feature>
<dbReference type="Pfam" id="PF00753">
    <property type="entry name" value="Lactamase_B"/>
    <property type="match status" value="1"/>
</dbReference>
<dbReference type="InterPro" id="IPR052159">
    <property type="entry name" value="Competence_DNA_uptake"/>
</dbReference>
<evidence type="ECO:0000256" key="4">
    <source>
        <dbReference type="ARBA" id="ARBA00022989"/>
    </source>
</evidence>
<feature type="transmembrane region" description="Helical" evidence="6">
    <location>
        <begin position="420"/>
        <end position="442"/>
    </location>
</feature>
<dbReference type="GO" id="GO:0030420">
    <property type="term" value="P:establishment of competence for transformation"/>
    <property type="evidence" value="ECO:0007669"/>
    <property type="project" value="InterPro"/>
</dbReference>
<comment type="caution">
    <text evidence="10">The sequence shown here is derived from an EMBL/GenBank/DDBJ whole genome shotgun (WGS) entry which is preliminary data.</text>
</comment>
<feature type="domain" description="Metallo-beta-lactamase" evidence="7">
    <location>
        <begin position="505"/>
        <end position="712"/>
    </location>
</feature>
<feature type="transmembrane region" description="Helical" evidence="6">
    <location>
        <begin position="355"/>
        <end position="374"/>
    </location>
</feature>
<feature type="transmembrane region" description="Helical" evidence="6">
    <location>
        <begin position="483"/>
        <end position="503"/>
    </location>
</feature>
<evidence type="ECO:0000313" key="11">
    <source>
        <dbReference type="Proteomes" id="UP000886883"/>
    </source>
</evidence>
<dbReference type="NCBIfam" id="TIGR00360">
    <property type="entry name" value="ComEC_N-term"/>
    <property type="match status" value="1"/>
</dbReference>
<dbReference type="Pfam" id="PF13567">
    <property type="entry name" value="DUF4131"/>
    <property type="match status" value="1"/>
</dbReference>
<keyword evidence="5 6" id="KW-0472">Membrane</keyword>
<sequence length="759" mass="82346">MRRPLCAGLLLFLALWLPAALWAGRWRKTEGEGRAPLREASLQPAPCAGSQLLLEGTAAGLFEPADGSQENCSFALSEITSFSDDFIPTQEDRVLCYLKEGEALPKTGSRVRVRGECGAFRAASNPGEFDAAGYYGGQGFVCPLWDVAVEAQGEGFSRPGQFLYRLRRNTARLYWRVLGDEDGALAAAMALGGKKEMDEEIKTLYQNASISHLLAISGLHITMIGMGFFSALRRLRIPLWPAALGSAAFLCAYGVMTGMSVSTRRAVIMFVFLLAGRLLGRTADSLTSLAAAAAAILIPSPESVFDPGFQLSFAAAASAVLLAPALADEGIRSAAPQEGRRAFLKRALNNLRKNLMSSFGITLGTLPLLLWHFYKWNPWSVLANLAVIPLMGILLPLLLALALAGLPAPWFPQMIPVLKVLFWPVRLIFLLYRQICTLAVWLPGSSVHVGEPKLWQIALFSLGLALLLWKGRKVRPSLRLGMAVLLAGVFLIRLPGPLTIAMLDVGQGQSVCVETKHHSFWLLDAGSTSKSRTGQYQIVPYLKYRGVRRLEGILVSHWDEDHISGLEDIFRWAKQDHVPIGGLYLPQTLLEDAALETLLALAGEYEIPVARLRSGMALTRDGITLSCLHPFGEEGAQDRNEVSMVIRLTQGEFAALFPGDLPQEGEERLAELCGEAGLSADLLAAGHHGAKNASCAAFLEAVSPRAALISCGVDNSYGHPARETLERFEAKGIPCFVTAQRGAVTVSVRQGKMEIRCFS</sequence>
<feature type="transmembrane region" description="Helical" evidence="6">
    <location>
        <begin position="454"/>
        <end position="471"/>
    </location>
</feature>
<feature type="transmembrane region" description="Helical" evidence="6">
    <location>
        <begin position="386"/>
        <end position="408"/>
    </location>
</feature>
<feature type="transmembrane region" description="Helical" evidence="6">
    <location>
        <begin position="239"/>
        <end position="256"/>
    </location>
</feature>
<keyword evidence="3 6" id="KW-0812">Transmembrane</keyword>